<evidence type="ECO:0000256" key="1">
    <source>
        <dbReference type="ARBA" id="ARBA00010088"/>
    </source>
</evidence>
<keyword evidence="3" id="KW-0732">Signal</keyword>
<evidence type="ECO:0000313" key="5">
    <source>
        <dbReference type="EMBL" id="ALH81113.1"/>
    </source>
</evidence>
<evidence type="ECO:0000256" key="2">
    <source>
        <dbReference type="ARBA" id="ARBA00022801"/>
    </source>
</evidence>
<accession>A0A0N9U778</accession>
<dbReference type="InterPro" id="IPR000073">
    <property type="entry name" value="AB_hydrolase_1"/>
</dbReference>
<dbReference type="Proteomes" id="UP000058074">
    <property type="component" value="Chromosome"/>
</dbReference>
<feature type="chain" id="PRO_5006038805" description="AB hydrolase-1 domain-containing protein" evidence="3">
    <location>
        <begin position="26"/>
        <end position="301"/>
    </location>
</feature>
<name>A0A0N9U778_SPHMC</name>
<dbReference type="InterPro" id="IPR029058">
    <property type="entry name" value="AB_hydrolase_fold"/>
</dbReference>
<dbReference type="InterPro" id="IPR002410">
    <property type="entry name" value="Peptidase_S33"/>
</dbReference>
<sequence length="301" mass="32933">MTFRKPRHLVLALCLGLAVPGLASAQQPAPDPEGETLYHVAIGTPGEVPLVAVNGGPGFDHSYLVNAPAWKEMSARRQIIFYDQRGTGKSPPARGPGDMTVDRMVRDLEALRQQLKVERIDLLGHSFGGIISMAYAARYPRHVAHLVLVGSGAPKPAEHEFLFDKLYPEIVSAIPPDSSPAGQMGCIAIDTYDRMSYYDQRNRALESGDAGTFSQEVCTEVMLDAMKLDLYPALARLDVPTLVINGRFDANVSPTVAYKISKTIPGARLVYFERSGHSPQVEEPEKFALEVERFLDGGVKK</sequence>
<comment type="similarity">
    <text evidence="1">Belongs to the peptidase S33 family.</text>
</comment>
<dbReference type="SUPFAM" id="SSF53474">
    <property type="entry name" value="alpha/beta-Hydrolases"/>
    <property type="match status" value="1"/>
</dbReference>
<evidence type="ECO:0000313" key="6">
    <source>
        <dbReference type="Proteomes" id="UP000058074"/>
    </source>
</evidence>
<evidence type="ECO:0000256" key="3">
    <source>
        <dbReference type="SAM" id="SignalP"/>
    </source>
</evidence>
<dbReference type="PATRIC" id="fig|33050.5.peg.2534"/>
<feature type="signal peptide" evidence="3">
    <location>
        <begin position="1"/>
        <end position="25"/>
    </location>
</feature>
<protein>
    <recommendedName>
        <fullName evidence="4">AB hydrolase-1 domain-containing protein</fullName>
    </recommendedName>
</protein>
<evidence type="ECO:0000259" key="4">
    <source>
        <dbReference type="Pfam" id="PF00561"/>
    </source>
</evidence>
<dbReference type="KEGG" id="smag:AN936_12265"/>
<reference evidence="5 6" key="1">
    <citation type="journal article" date="2015" name="Genome Announc.">
        <title>Complete Genome Sequence of Polypropylene Glycol- and Polyethylene Glycol-Degrading Sphingopyxis macrogoltabida Strain EY-1.</title>
        <authorList>
            <person name="Ohtsubo Y."/>
            <person name="Nagata Y."/>
            <person name="Numata M."/>
            <person name="Tsuchikane K."/>
            <person name="Hosoyama A."/>
            <person name="Yamazoe A."/>
            <person name="Tsuda M."/>
            <person name="Fujita N."/>
            <person name="Kawai F."/>
        </authorList>
    </citation>
    <scope>NUCLEOTIDE SEQUENCE [LARGE SCALE GENOMIC DNA]</scope>
    <source>
        <strain evidence="5 6">EY-1</strain>
    </source>
</reference>
<dbReference type="Pfam" id="PF00561">
    <property type="entry name" value="Abhydrolase_1"/>
    <property type="match status" value="1"/>
</dbReference>
<dbReference type="AlphaFoldDB" id="A0A0N9U778"/>
<dbReference type="PANTHER" id="PTHR43798">
    <property type="entry name" value="MONOACYLGLYCEROL LIPASE"/>
    <property type="match status" value="1"/>
</dbReference>
<dbReference type="PRINTS" id="PR00111">
    <property type="entry name" value="ABHYDROLASE"/>
</dbReference>
<dbReference type="EMBL" id="CP012700">
    <property type="protein sequence ID" value="ALH81113.1"/>
    <property type="molecule type" value="Genomic_DNA"/>
</dbReference>
<dbReference type="PANTHER" id="PTHR43798:SF31">
    <property type="entry name" value="AB HYDROLASE SUPERFAMILY PROTEIN YCLE"/>
    <property type="match status" value="1"/>
</dbReference>
<feature type="domain" description="AB hydrolase-1" evidence="4">
    <location>
        <begin position="49"/>
        <end position="284"/>
    </location>
</feature>
<dbReference type="GO" id="GO:0006508">
    <property type="term" value="P:proteolysis"/>
    <property type="evidence" value="ECO:0007669"/>
    <property type="project" value="InterPro"/>
</dbReference>
<organism evidence="5 6">
    <name type="scientific">Sphingopyxis macrogoltabida</name>
    <name type="common">Sphingomonas macrogoltabidus</name>
    <dbReference type="NCBI Taxonomy" id="33050"/>
    <lineage>
        <taxon>Bacteria</taxon>
        <taxon>Pseudomonadati</taxon>
        <taxon>Pseudomonadota</taxon>
        <taxon>Alphaproteobacteria</taxon>
        <taxon>Sphingomonadales</taxon>
        <taxon>Sphingomonadaceae</taxon>
        <taxon>Sphingopyxis</taxon>
    </lineage>
</organism>
<keyword evidence="2" id="KW-0378">Hydrolase</keyword>
<dbReference type="PRINTS" id="PR00793">
    <property type="entry name" value="PROAMNOPTASE"/>
</dbReference>
<gene>
    <name evidence="5" type="ORF">AN936_12265</name>
</gene>
<dbReference type="RefSeq" id="WP_054588390.1">
    <property type="nucleotide sequence ID" value="NZ_CP012700.1"/>
</dbReference>
<dbReference type="InterPro" id="IPR050266">
    <property type="entry name" value="AB_hydrolase_sf"/>
</dbReference>
<dbReference type="GO" id="GO:0008233">
    <property type="term" value="F:peptidase activity"/>
    <property type="evidence" value="ECO:0007669"/>
    <property type="project" value="InterPro"/>
</dbReference>
<proteinExistence type="inferred from homology"/>
<dbReference type="OrthoDB" id="9796770at2"/>
<dbReference type="Gene3D" id="3.40.50.1820">
    <property type="entry name" value="alpha/beta hydrolase"/>
    <property type="match status" value="1"/>
</dbReference>
<dbReference type="GO" id="GO:0016020">
    <property type="term" value="C:membrane"/>
    <property type="evidence" value="ECO:0007669"/>
    <property type="project" value="TreeGrafter"/>
</dbReference>